<dbReference type="OrthoDB" id="9804391at2"/>
<evidence type="ECO:0000256" key="2">
    <source>
        <dbReference type="ARBA" id="ARBA00009433"/>
    </source>
</evidence>
<dbReference type="SUPFAM" id="SSF46548">
    <property type="entry name" value="alpha-helical ferredoxin"/>
    <property type="match status" value="1"/>
</dbReference>
<dbReference type="InterPro" id="IPR050573">
    <property type="entry name" value="SDH/FRD_Iron-Sulfur"/>
</dbReference>
<dbReference type="KEGG" id="fmr:Fuma_04581"/>
<comment type="cofactor">
    <cofactor evidence="3">
        <name>[2Fe-2S] cluster</name>
        <dbReference type="ChEBI" id="CHEBI:190135"/>
    </cofactor>
</comment>
<dbReference type="Gene3D" id="1.10.1060.10">
    <property type="entry name" value="Alpha-helical ferredoxin"/>
    <property type="match status" value="1"/>
</dbReference>
<proteinExistence type="inferred from homology"/>
<dbReference type="InterPro" id="IPR036010">
    <property type="entry name" value="2Fe-2S_ferredoxin-like_sf"/>
</dbReference>
<evidence type="ECO:0000313" key="6">
    <source>
        <dbReference type="Proteomes" id="UP000187735"/>
    </source>
</evidence>
<dbReference type="NCBIfam" id="NF005746">
    <property type="entry name" value="PRK07570.1"/>
    <property type="match status" value="1"/>
</dbReference>
<dbReference type="SUPFAM" id="SSF54292">
    <property type="entry name" value="2Fe-2S ferredoxin-like"/>
    <property type="match status" value="1"/>
</dbReference>
<dbReference type="InterPro" id="IPR025192">
    <property type="entry name" value="Succ_DH/fum_Rdtase_N"/>
</dbReference>
<dbReference type="PANTHER" id="PTHR11921:SF41">
    <property type="entry name" value="SUCCINATE DEHYDROGENASE"/>
    <property type="match status" value="1"/>
</dbReference>
<dbReference type="InterPro" id="IPR006058">
    <property type="entry name" value="2Fe2S_fd_BS"/>
</dbReference>
<evidence type="ECO:0000256" key="3">
    <source>
        <dbReference type="ARBA" id="ARBA00034078"/>
    </source>
</evidence>
<dbReference type="PROSITE" id="PS51379">
    <property type="entry name" value="4FE4S_FER_2"/>
    <property type="match status" value="1"/>
</dbReference>
<evidence type="ECO:0000259" key="4">
    <source>
        <dbReference type="PROSITE" id="PS51379"/>
    </source>
</evidence>
<sequence>MKVLLKIWRQDDRDAAGKLVDYPLDDVDPDMSFLDMLDMLNEQLVRRGERVIEFDNDCREGICGTCGMVINGRPHGPLTATTTCQLHMRTFNDGDTIVIEPFRASSFPLIRDLKVDRSALDRIIQSGAFISTHIGTAPEANSILIAKDAADAAFDAATCIGCGACVAVCKNASAALFTGAKVTHLSNLPQGKIEAQRRVVDMVATMDKEGFGSCTNTEACEAICPQEISTDYIARMNWEYNAAKVRQTGKSS</sequence>
<protein>
    <submittedName>
        <fullName evidence="5">Fumarate reductase iron-sulfur subunit</fullName>
    </submittedName>
</protein>
<comment type="similarity">
    <text evidence="2">Belongs to the succinate dehydrogenase/fumarate reductase iron-sulfur protein family.</text>
</comment>
<dbReference type="GO" id="GO:0022904">
    <property type="term" value="P:respiratory electron transport chain"/>
    <property type="evidence" value="ECO:0007669"/>
    <property type="project" value="TreeGrafter"/>
</dbReference>
<dbReference type="Pfam" id="PF13085">
    <property type="entry name" value="Fer2_3"/>
    <property type="match status" value="1"/>
</dbReference>
<dbReference type="GO" id="GO:0009055">
    <property type="term" value="F:electron transfer activity"/>
    <property type="evidence" value="ECO:0007669"/>
    <property type="project" value="InterPro"/>
</dbReference>
<gene>
    <name evidence="5" type="primary">frdB_2</name>
    <name evidence="5" type="ORF">Fuma_04581</name>
</gene>
<organism evidence="5 6">
    <name type="scientific">Fuerstiella marisgermanici</name>
    <dbReference type="NCBI Taxonomy" id="1891926"/>
    <lineage>
        <taxon>Bacteria</taxon>
        <taxon>Pseudomonadati</taxon>
        <taxon>Planctomycetota</taxon>
        <taxon>Planctomycetia</taxon>
        <taxon>Planctomycetales</taxon>
        <taxon>Planctomycetaceae</taxon>
        <taxon>Fuerstiella</taxon>
    </lineage>
</organism>
<comment type="cofactor">
    <cofactor evidence="1">
        <name>[3Fe-4S] cluster</name>
        <dbReference type="ChEBI" id="CHEBI:21137"/>
    </cofactor>
</comment>
<dbReference type="GO" id="GO:0051537">
    <property type="term" value="F:2 iron, 2 sulfur cluster binding"/>
    <property type="evidence" value="ECO:0007669"/>
    <property type="project" value="InterPro"/>
</dbReference>
<name>A0A1P8WLK3_9PLAN</name>
<dbReference type="Pfam" id="PF13183">
    <property type="entry name" value="Fer4_8"/>
    <property type="match status" value="1"/>
</dbReference>
<dbReference type="InterPro" id="IPR012675">
    <property type="entry name" value="Beta-grasp_dom_sf"/>
</dbReference>
<dbReference type="EMBL" id="CP017641">
    <property type="protein sequence ID" value="APZ94930.1"/>
    <property type="molecule type" value="Genomic_DNA"/>
</dbReference>
<dbReference type="Gene3D" id="3.10.20.30">
    <property type="match status" value="1"/>
</dbReference>
<feature type="domain" description="4Fe-4S ferredoxin-type" evidence="4">
    <location>
        <begin position="150"/>
        <end position="179"/>
    </location>
</feature>
<dbReference type="PROSITE" id="PS00197">
    <property type="entry name" value="2FE2S_FER_1"/>
    <property type="match status" value="1"/>
</dbReference>
<dbReference type="PANTHER" id="PTHR11921">
    <property type="entry name" value="SUCCINATE DEHYDROGENASE IRON-SULFUR PROTEIN"/>
    <property type="match status" value="1"/>
</dbReference>
<evidence type="ECO:0000313" key="5">
    <source>
        <dbReference type="EMBL" id="APZ94930.1"/>
    </source>
</evidence>
<dbReference type="STRING" id="1891926.Fuma_04581"/>
<keyword evidence="6" id="KW-1185">Reference proteome</keyword>
<dbReference type="InterPro" id="IPR009051">
    <property type="entry name" value="Helical_ferredxn"/>
</dbReference>
<evidence type="ECO:0000256" key="1">
    <source>
        <dbReference type="ARBA" id="ARBA00001927"/>
    </source>
</evidence>
<dbReference type="RefSeq" id="WP_077026161.1">
    <property type="nucleotide sequence ID" value="NZ_CP017641.1"/>
</dbReference>
<dbReference type="AlphaFoldDB" id="A0A1P8WLK3"/>
<dbReference type="InterPro" id="IPR017896">
    <property type="entry name" value="4Fe4S_Fe-S-bd"/>
</dbReference>
<reference evidence="5 6" key="1">
    <citation type="journal article" date="2016" name="Front. Microbiol.">
        <title>Fuerstia marisgermanicae gen. nov., sp. nov., an Unusual Member of the Phylum Planctomycetes from the German Wadden Sea.</title>
        <authorList>
            <person name="Kohn T."/>
            <person name="Heuer A."/>
            <person name="Jogler M."/>
            <person name="Vollmers J."/>
            <person name="Boedeker C."/>
            <person name="Bunk B."/>
            <person name="Rast P."/>
            <person name="Borchert D."/>
            <person name="Glockner I."/>
            <person name="Freese H.M."/>
            <person name="Klenk H.P."/>
            <person name="Overmann J."/>
            <person name="Kaster A.K."/>
            <person name="Rohde M."/>
            <person name="Wiegand S."/>
            <person name="Jogler C."/>
        </authorList>
    </citation>
    <scope>NUCLEOTIDE SEQUENCE [LARGE SCALE GENOMIC DNA]</scope>
    <source>
        <strain evidence="5 6">NH11</strain>
    </source>
</reference>
<dbReference type="GO" id="GO:0009060">
    <property type="term" value="P:aerobic respiration"/>
    <property type="evidence" value="ECO:0007669"/>
    <property type="project" value="TreeGrafter"/>
</dbReference>
<dbReference type="Proteomes" id="UP000187735">
    <property type="component" value="Chromosome"/>
</dbReference>
<accession>A0A1P8WLK3</accession>